<comment type="caution">
    <text evidence="1">The sequence shown here is derived from an EMBL/GenBank/DDBJ whole genome shotgun (WGS) entry which is preliminary data.</text>
</comment>
<accession>A0A1X2HFM9</accession>
<evidence type="ECO:0000313" key="2">
    <source>
        <dbReference type="Proteomes" id="UP000242180"/>
    </source>
</evidence>
<dbReference type="Proteomes" id="UP000242180">
    <property type="component" value="Unassembled WGS sequence"/>
</dbReference>
<organism evidence="1 2">
    <name type="scientific">Syncephalastrum racemosum</name>
    <name type="common">Filamentous fungus</name>
    <dbReference type="NCBI Taxonomy" id="13706"/>
    <lineage>
        <taxon>Eukaryota</taxon>
        <taxon>Fungi</taxon>
        <taxon>Fungi incertae sedis</taxon>
        <taxon>Mucoromycota</taxon>
        <taxon>Mucoromycotina</taxon>
        <taxon>Mucoromycetes</taxon>
        <taxon>Mucorales</taxon>
        <taxon>Syncephalastraceae</taxon>
        <taxon>Syncephalastrum</taxon>
    </lineage>
</organism>
<protein>
    <submittedName>
        <fullName evidence="1">Uncharacterized protein</fullName>
    </submittedName>
</protein>
<name>A0A1X2HFM9_SYNRA</name>
<keyword evidence="2" id="KW-1185">Reference proteome</keyword>
<proteinExistence type="predicted"/>
<reference evidence="1 2" key="1">
    <citation type="submission" date="2016-07" db="EMBL/GenBank/DDBJ databases">
        <title>Pervasive Adenine N6-methylation of Active Genes in Fungi.</title>
        <authorList>
            <consortium name="DOE Joint Genome Institute"/>
            <person name="Mondo S.J."/>
            <person name="Dannebaum R.O."/>
            <person name="Kuo R.C."/>
            <person name="Labutti K."/>
            <person name="Haridas S."/>
            <person name="Kuo A."/>
            <person name="Salamov A."/>
            <person name="Ahrendt S.R."/>
            <person name="Lipzen A."/>
            <person name="Sullivan W."/>
            <person name="Andreopoulos W.B."/>
            <person name="Clum A."/>
            <person name="Lindquist E."/>
            <person name="Daum C."/>
            <person name="Ramamoorthy G.K."/>
            <person name="Gryganskyi A."/>
            <person name="Culley D."/>
            <person name="Magnuson J.K."/>
            <person name="James T.Y."/>
            <person name="O'Malley M.A."/>
            <person name="Stajich J.E."/>
            <person name="Spatafora J.W."/>
            <person name="Visel A."/>
            <person name="Grigoriev I.V."/>
        </authorList>
    </citation>
    <scope>NUCLEOTIDE SEQUENCE [LARGE SCALE GENOMIC DNA]</scope>
    <source>
        <strain evidence="1 2">NRRL 2496</strain>
    </source>
</reference>
<sequence>MSLMLVAPLAARTGYLYSVTYVQNDVESVLCRENIKKLQNKARAPGIQQMLIERWGVQNVLGRCVQCLPGVIRINSLSLCTVLFQ</sequence>
<dbReference type="AlphaFoldDB" id="A0A1X2HFM9"/>
<dbReference type="EMBL" id="MCGN01000004">
    <property type="protein sequence ID" value="ORY97709.1"/>
    <property type="molecule type" value="Genomic_DNA"/>
</dbReference>
<dbReference type="InParanoid" id="A0A1X2HFM9"/>
<gene>
    <name evidence="1" type="ORF">BCR43DRAFT_490230</name>
</gene>
<evidence type="ECO:0000313" key="1">
    <source>
        <dbReference type="EMBL" id="ORY97709.1"/>
    </source>
</evidence>